<dbReference type="Proteomes" id="UP000682134">
    <property type="component" value="Unassembled WGS sequence"/>
</dbReference>
<evidence type="ECO:0000313" key="2">
    <source>
        <dbReference type="EMBL" id="MBP0725163.1"/>
    </source>
</evidence>
<dbReference type="RefSeq" id="WP_209404418.1">
    <property type="nucleotide sequence ID" value="NZ_JAGIYQ010000004.1"/>
</dbReference>
<reference evidence="2" key="1">
    <citation type="submission" date="2021-04" db="EMBL/GenBank/DDBJ databases">
        <title>Genome seq and assembly of Bacillus sp.</title>
        <authorList>
            <person name="Chhetri G."/>
        </authorList>
    </citation>
    <scope>NUCLEOTIDE SEQUENCE</scope>
    <source>
        <strain evidence="2">RG28</strain>
    </source>
</reference>
<gene>
    <name evidence="2" type="ORF">J5Y03_08150</name>
</gene>
<keyword evidence="3" id="KW-1185">Reference proteome</keyword>
<accession>A0A940SKE6</accession>
<proteinExistence type="predicted"/>
<protein>
    <submittedName>
        <fullName evidence="2">Uncharacterized protein</fullName>
    </submittedName>
</protein>
<dbReference type="SUPFAM" id="SSF51445">
    <property type="entry name" value="(Trans)glycosidases"/>
    <property type="match status" value="1"/>
</dbReference>
<evidence type="ECO:0000313" key="3">
    <source>
        <dbReference type="Proteomes" id="UP000682134"/>
    </source>
</evidence>
<sequence length="690" mass="80244">MKRRVYIPVFIVLILCISFYFLSKMNHLNDNKKNTTIAFKTDQKNLEIYKNSKWNPFFIKGINLHSAAPGEYPTDSNSSKKQYLQWLNKISKAGFNTIRLSTILPPSFYSALSEFNEENPNHQLYFIQGIWDFSEEQQKDMFLWDKNTNSKLRKSLDKAILAVYGEKGISKYFKSDEVVYKHDTSHYMIAWDLGMNWSPKLVEHTNQSKTITPDLKTITYSNNATPLEKWIASVMNELAEKDLKQGMQHPMTFSNWTTTDPIKHPNEKVFYEDQESINPENIKTVNWKAGYFYSYKVYPFYPDFLNDDKNNTVDTYKEYLDSLRKFHSDAPLIVSEFGVPSSLANSHNGSLNMNHGGQTEQEQWEQNKQMLTDIFNSHFNGAIVTGSLDEWYRTTWNTFPFVNHERTAYWKNVLNSDSNFGLLKRNTTLENKIVINDKKINLDDSYIKPVLKNGNSIDSMYMASDEAYLYLILKTKNNFDINKDQLYIGIDTAQGGTKSVKELGSNTVPYGIDYLLELNKDLNIKVNNQYSPFNKWYGDVLNIYSPKKGNEFVDQYLATQLEMQPPESKVYTPFSYTKTSELEKGDSSIDNHAMWNANNDTIKIRIPWMLLGFSDPSTKEVLSYNLNNKAFKHENIKDLHLFVTLDGKSEDKTIDYTWENWNSLPENNSDQFKNGYHVYKKALNNIVSIH</sequence>
<comment type="caution">
    <text evidence="2">The sequence shown here is derived from an EMBL/GenBank/DDBJ whole genome shotgun (WGS) entry which is preliminary data.</text>
</comment>
<dbReference type="Gene3D" id="3.20.20.80">
    <property type="entry name" value="Glycosidases"/>
    <property type="match status" value="1"/>
</dbReference>
<dbReference type="EMBL" id="JAGIYQ010000004">
    <property type="protein sequence ID" value="MBP0725163.1"/>
    <property type="molecule type" value="Genomic_DNA"/>
</dbReference>
<keyword evidence="1" id="KW-0472">Membrane</keyword>
<keyword evidence="1" id="KW-0812">Transmembrane</keyword>
<dbReference type="AlphaFoldDB" id="A0A940SKE6"/>
<feature type="transmembrane region" description="Helical" evidence="1">
    <location>
        <begin position="5"/>
        <end position="23"/>
    </location>
</feature>
<evidence type="ECO:0000256" key="1">
    <source>
        <dbReference type="SAM" id="Phobius"/>
    </source>
</evidence>
<keyword evidence="1" id="KW-1133">Transmembrane helix</keyword>
<organism evidence="2 3">
    <name type="scientific">Gottfriedia endophytica</name>
    <dbReference type="NCBI Taxonomy" id="2820819"/>
    <lineage>
        <taxon>Bacteria</taxon>
        <taxon>Bacillati</taxon>
        <taxon>Bacillota</taxon>
        <taxon>Bacilli</taxon>
        <taxon>Bacillales</taxon>
        <taxon>Bacillaceae</taxon>
        <taxon>Gottfriedia</taxon>
    </lineage>
</organism>
<name>A0A940SKE6_9BACI</name>
<dbReference type="InterPro" id="IPR017853">
    <property type="entry name" value="GH"/>
</dbReference>